<dbReference type="GO" id="GO:0015074">
    <property type="term" value="P:DNA integration"/>
    <property type="evidence" value="ECO:0007669"/>
    <property type="project" value="UniProtKB-KW"/>
</dbReference>
<dbReference type="EMBL" id="MIKB01000015">
    <property type="protein sequence ID" value="OEG15488.1"/>
    <property type="molecule type" value="Genomic_DNA"/>
</dbReference>
<name>A0A1E5GRY2_9ENTE</name>
<protein>
    <recommendedName>
        <fullName evidence="10">Integrase</fullName>
    </recommendedName>
</protein>
<accession>A0A1E5GRY2</accession>
<dbReference type="Pfam" id="PF14659">
    <property type="entry name" value="Phage_int_SAM_3"/>
    <property type="match status" value="1"/>
</dbReference>
<evidence type="ECO:0000256" key="5">
    <source>
        <dbReference type="PROSITE-ProRule" id="PRU01248"/>
    </source>
</evidence>
<sequence length="363" mass="41164">MVRKGENIYKRKDGRWEGRYIKGRKSDGRAIYGYVYNKTYTALKESLLTIKALYSYNYTFKTIGYKGTLRDWATCWLTEIQGQLKPSTYASYTNKMIKHILPLLGDIPLQSITTDTLNNWIKEVETRLAPNSVRIVYQVLRTCCAAAVKRELISETPCKSVVLPKKAPNNIHAITSKEQKKLKEKAATHPNGLAILLALETGMRIGEIAGLKWQDIDFSSNVLTVKRTIQRIQVTSGVNRKTQIIEGTPKSISSKRTIPLSKNIRKLLTTQKQKTNGDFVLGGNKPVEPRLISIWLKKICQSFHLPVIRFHQLRHSFATRCLEKGVNIATISALLGHHSIKMTLDTYVSSFMSEKRKAINLIS</sequence>
<keyword evidence="3 5" id="KW-0238">DNA-binding</keyword>
<dbReference type="Gene3D" id="1.10.150.130">
    <property type="match status" value="1"/>
</dbReference>
<comment type="similarity">
    <text evidence="1">Belongs to the 'phage' integrase family.</text>
</comment>
<dbReference type="PANTHER" id="PTHR30629">
    <property type="entry name" value="PROPHAGE INTEGRASE"/>
    <property type="match status" value="1"/>
</dbReference>
<dbReference type="PATRIC" id="fig|903983.4.peg.367"/>
<evidence type="ECO:0000256" key="1">
    <source>
        <dbReference type="ARBA" id="ARBA00008857"/>
    </source>
</evidence>
<keyword evidence="9" id="KW-1185">Reference proteome</keyword>
<dbReference type="GO" id="GO:0006310">
    <property type="term" value="P:DNA recombination"/>
    <property type="evidence" value="ECO:0007669"/>
    <property type="project" value="UniProtKB-KW"/>
</dbReference>
<evidence type="ECO:0000313" key="8">
    <source>
        <dbReference type="EMBL" id="OEG15488.1"/>
    </source>
</evidence>
<dbReference type="InterPro" id="IPR013762">
    <property type="entry name" value="Integrase-like_cat_sf"/>
</dbReference>
<dbReference type="OrthoDB" id="9803188at2"/>
<dbReference type="AlphaFoldDB" id="A0A1E5GRY2"/>
<dbReference type="PANTHER" id="PTHR30629:SF6">
    <property type="entry name" value="PROPHAGE INTEGRASE INTA-RELATED"/>
    <property type="match status" value="1"/>
</dbReference>
<dbReference type="InterPro" id="IPR004107">
    <property type="entry name" value="Integrase_SAM-like_N"/>
</dbReference>
<proteinExistence type="inferred from homology"/>
<dbReference type="Pfam" id="PF00589">
    <property type="entry name" value="Phage_integrase"/>
    <property type="match status" value="1"/>
</dbReference>
<evidence type="ECO:0000256" key="4">
    <source>
        <dbReference type="ARBA" id="ARBA00023172"/>
    </source>
</evidence>
<comment type="caution">
    <text evidence="8">The sequence shown here is derived from an EMBL/GenBank/DDBJ whole genome shotgun (WGS) entry which is preliminary data.</text>
</comment>
<dbReference type="InterPro" id="IPR044068">
    <property type="entry name" value="CB"/>
</dbReference>
<dbReference type="Gene3D" id="1.10.443.10">
    <property type="entry name" value="Intergrase catalytic core"/>
    <property type="match status" value="1"/>
</dbReference>
<evidence type="ECO:0000313" key="9">
    <source>
        <dbReference type="Proteomes" id="UP000094764"/>
    </source>
</evidence>
<dbReference type="GO" id="GO:0003677">
    <property type="term" value="F:DNA binding"/>
    <property type="evidence" value="ECO:0007669"/>
    <property type="project" value="UniProtKB-UniRule"/>
</dbReference>
<dbReference type="PROSITE" id="PS51898">
    <property type="entry name" value="TYR_RECOMBINASE"/>
    <property type="match status" value="1"/>
</dbReference>
<dbReference type="STRING" id="903983.BCR23_08450"/>
<evidence type="ECO:0000259" key="6">
    <source>
        <dbReference type="PROSITE" id="PS51898"/>
    </source>
</evidence>
<evidence type="ECO:0000256" key="3">
    <source>
        <dbReference type="ARBA" id="ARBA00023125"/>
    </source>
</evidence>
<organism evidence="8 9">
    <name type="scientific">Enterococcus quebecensis</name>
    <dbReference type="NCBI Taxonomy" id="903983"/>
    <lineage>
        <taxon>Bacteria</taxon>
        <taxon>Bacillati</taxon>
        <taxon>Bacillota</taxon>
        <taxon>Bacilli</taxon>
        <taxon>Lactobacillales</taxon>
        <taxon>Enterococcaceae</taxon>
        <taxon>Enterococcus</taxon>
    </lineage>
</organism>
<feature type="domain" description="Core-binding (CB)" evidence="7">
    <location>
        <begin position="67"/>
        <end position="148"/>
    </location>
</feature>
<evidence type="ECO:0000256" key="2">
    <source>
        <dbReference type="ARBA" id="ARBA00022908"/>
    </source>
</evidence>
<dbReference type="InterPro" id="IPR002104">
    <property type="entry name" value="Integrase_catalytic"/>
</dbReference>
<keyword evidence="2" id="KW-0229">DNA integration</keyword>
<evidence type="ECO:0000259" key="7">
    <source>
        <dbReference type="PROSITE" id="PS51900"/>
    </source>
</evidence>
<dbReference type="InterPro" id="IPR011010">
    <property type="entry name" value="DNA_brk_join_enz"/>
</dbReference>
<reference evidence="9" key="1">
    <citation type="submission" date="2016-09" db="EMBL/GenBank/DDBJ databases">
        <authorList>
            <person name="Gulvik C.A."/>
        </authorList>
    </citation>
    <scope>NUCLEOTIDE SEQUENCE [LARGE SCALE GENOMIC DNA]</scope>
    <source>
        <strain evidence="9">LMG 26306</strain>
    </source>
</reference>
<dbReference type="SUPFAM" id="SSF56349">
    <property type="entry name" value="DNA breaking-rejoining enzymes"/>
    <property type="match status" value="1"/>
</dbReference>
<dbReference type="PROSITE" id="PS51900">
    <property type="entry name" value="CB"/>
    <property type="match status" value="1"/>
</dbReference>
<dbReference type="Proteomes" id="UP000094764">
    <property type="component" value="Unassembled WGS sequence"/>
</dbReference>
<keyword evidence="4" id="KW-0233">DNA recombination</keyword>
<dbReference type="InterPro" id="IPR010998">
    <property type="entry name" value="Integrase_recombinase_N"/>
</dbReference>
<dbReference type="InterPro" id="IPR050808">
    <property type="entry name" value="Phage_Integrase"/>
</dbReference>
<feature type="domain" description="Tyr recombinase" evidence="6">
    <location>
        <begin position="169"/>
        <end position="360"/>
    </location>
</feature>
<evidence type="ECO:0008006" key="10">
    <source>
        <dbReference type="Google" id="ProtNLM"/>
    </source>
</evidence>
<dbReference type="RefSeq" id="WP_069635372.1">
    <property type="nucleotide sequence ID" value="NZ_JXKZ01000010.1"/>
</dbReference>
<gene>
    <name evidence="8" type="ORF">BCR23_08450</name>
</gene>
<dbReference type="CDD" id="cd01189">
    <property type="entry name" value="INT_ICEBs1_C_like"/>
    <property type="match status" value="1"/>
</dbReference>